<dbReference type="PROSITE" id="PS00237">
    <property type="entry name" value="G_PROTEIN_RECEP_F1_1"/>
    <property type="match status" value="1"/>
</dbReference>
<evidence type="ECO:0000256" key="11">
    <source>
        <dbReference type="ARBA" id="ARBA00023180"/>
    </source>
</evidence>
<feature type="transmembrane region" description="Helical" evidence="14">
    <location>
        <begin position="280"/>
        <end position="299"/>
    </location>
</feature>
<sequence length="316" mass="35651">MALSVIQVKAAHKGNVTSFFFLGFSSIAVYNLLFFTLVLILYIGTICGNIMIIMLIYYSKTLHSPMYFFLSQLSISDILLTTDIVPIMLNIILHERTPISFPGCVTQLYIFGSIETFECYLLTVMAYDRYLAICSPLHYVSIMNNELCVKLVLSSWLVSCSMAFITTLSICLLEFCGPNAIDHLYCDFKPLVEHACSDISLVQIENAVLGFAVLIVPFLVIVVSYIGIVLTLIKIPSFSGRLKSFSTCSSHLTVVFIFYGTLIATYLTPKEGKSQIISKMMIMLYTVFTPFINPFIYSLRNKEIKDIVKHIYNHII</sequence>
<evidence type="ECO:0000256" key="3">
    <source>
        <dbReference type="ARBA" id="ARBA00022606"/>
    </source>
</evidence>
<dbReference type="GO" id="GO:0004984">
    <property type="term" value="F:olfactory receptor activity"/>
    <property type="evidence" value="ECO:0007669"/>
    <property type="project" value="InterPro"/>
</dbReference>
<evidence type="ECO:0000256" key="13">
    <source>
        <dbReference type="RuleBase" id="RU000688"/>
    </source>
</evidence>
<dbReference type="FunFam" id="1.20.1070.10:FF:000010">
    <property type="entry name" value="Olfactory receptor"/>
    <property type="match status" value="1"/>
</dbReference>
<dbReference type="InterPro" id="IPR017452">
    <property type="entry name" value="GPCR_Rhodpsn_7TM"/>
</dbReference>
<keyword evidence="8 14" id="KW-0472">Membrane</keyword>
<dbReference type="PROSITE" id="PS50262">
    <property type="entry name" value="G_PROTEIN_RECEP_F1_2"/>
    <property type="match status" value="1"/>
</dbReference>
<dbReference type="InterPro" id="IPR000725">
    <property type="entry name" value="Olfact_rcpt"/>
</dbReference>
<gene>
    <name evidence="16" type="ORF">GDO54_005826</name>
</gene>
<feature type="transmembrane region" description="Helical" evidence="14">
    <location>
        <begin position="39"/>
        <end position="58"/>
    </location>
</feature>
<dbReference type="EMBL" id="DYDO01000002">
    <property type="protein sequence ID" value="DBA29766.1"/>
    <property type="molecule type" value="Genomic_DNA"/>
</dbReference>
<keyword evidence="12 13" id="KW-0807">Transducer</keyword>
<keyword evidence="4 13" id="KW-0812">Transmembrane</keyword>
<evidence type="ECO:0000256" key="2">
    <source>
        <dbReference type="ARBA" id="ARBA00022475"/>
    </source>
</evidence>
<keyword evidence="6 14" id="KW-1133">Transmembrane helix</keyword>
<dbReference type="PANTHER" id="PTHR24242:SF253">
    <property type="entry name" value="OLFACTORY RECEPTOR-RELATED"/>
    <property type="match status" value="1"/>
</dbReference>
<reference evidence="16" key="1">
    <citation type="thesis" date="2020" institute="ProQuest LLC" country="789 East Eisenhower Parkway, Ann Arbor, MI, USA">
        <title>Comparative Genomics and Chromosome Evolution.</title>
        <authorList>
            <person name="Mudd A.B."/>
        </authorList>
    </citation>
    <scope>NUCLEOTIDE SEQUENCE</scope>
    <source>
        <strain evidence="16">1538</strain>
        <tissue evidence="16">Blood</tissue>
    </source>
</reference>
<keyword evidence="11" id="KW-0325">Glycoprotein</keyword>
<evidence type="ECO:0000256" key="9">
    <source>
        <dbReference type="ARBA" id="ARBA00023157"/>
    </source>
</evidence>
<organism evidence="16 17">
    <name type="scientific">Pyxicephalus adspersus</name>
    <name type="common">African bullfrog</name>
    <dbReference type="NCBI Taxonomy" id="30357"/>
    <lineage>
        <taxon>Eukaryota</taxon>
        <taxon>Metazoa</taxon>
        <taxon>Chordata</taxon>
        <taxon>Craniata</taxon>
        <taxon>Vertebrata</taxon>
        <taxon>Euteleostomi</taxon>
        <taxon>Amphibia</taxon>
        <taxon>Batrachia</taxon>
        <taxon>Anura</taxon>
        <taxon>Neobatrachia</taxon>
        <taxon>Ranoidea</taxon>
        <taxon>Pyxicephalidae</taxon>
        <taxon>Pyxicephalinae</taxon>
        <taxon>Pyxicephalus</taxon>
    </lineage>
</organism>
<dbReference type="PANTHER" id="PTHR24242">
    <property type="entry name" value="G-PROTEIN COUPLED RECEPTOR"/>
    <property type="match status" value="1"/>
</dbReference>
<dbReference type="InterPro" id="IPR000276">
    <property type="entry name" value="GPCR_Rhodpsn"/>
</dbReference>
<evidence type="ECO:0000256" key="5">
    <source>
        <dbReference type="ARBA" id="ARBA00022725"/>
    </source>
</evidence>
<feature type="transmembrane region" description="Helical" evidence="14">
    <location>
        <begin position="151"/>
        <end position="175"/>
    </location>
</feature>
<evidence type="ECO:0000256" key="12">
    <source>
        <dbReference type="ARBA" id="ARBA00023224"/>
    </source>
</evidence>
<keyword evidence="2 14" id="KW-1003">Cell membrane</keyword>
<evidence type="ECO:0000256" key="10">
    <source>
        <dbReference type="ARBA" id="ARBA00023170"/>
    </source>
</evidence>
<feature type="domain" description="G-protein coupled receptors family 1 profile" evidence="15">
    <location>
        <begin position="48"/>
        <end position="297"/>
    </location>
</feature>
<keyword evidence="17" id="KW-1185">Reference proteome</keyword>
<dbReference type="PRINTS" id="PR00245">
    <property type="entry name" value="OLFACTORYR"/>
</dbReference>
<dbReference type="Gene3D" id="1.20.1070.10">
    <property type="entry name" value="Rhodopsin 7-helix transmembrane proteins"/>
    <property type="match status" value="1"/>
</dbReference>
<dbReference type="InterPro" id="IPR050939">
    <property type="entry name" value="Olfactory_GPCR1"/>
</dbReference>
<dbReference type="Pfam" id="PF13853">
    <property type="entry name" value="7tm_4"/>
    <property type="match status" value="1"/>
</dbReference>
<protein>
    <recommendedName>
        <fullName evidence="14">Olfactory receptor</fullName>
    </recommendedName>
</protein>
<dbReference type="PRINTS" id="PR00237">
    <property type="entry name" value="GPCRRHODOPSN"/>
</dbReference>
<name>A0AAV3AYH7_PYXAD</name>
<comment type="similarity">
    <text evidence="13">Belongs to the G-protein coupled receptor 1 family.</text>
</comment>
<evidence type="ECO:0000256" key="14">
    <source>
        <dbReference type="RuleBase" id="RU363047"/>
    </source>
</evidence>
<evidence type="ECO:0000256" key="8">
    <source>
        <dbReference type="ARBA" id="ARBA00023136"/>
    </source>
</evidence>
<dbReference type="Proteomes" id="UP001181693">
    <property type="component" value="Unassembled WGS sequence"/>
</dbReference>
<evidence type="ECO:0000256" key="1">
    <source>
        <dbReference type="ARBA" id="ARBA00004651"/>
    </source>
</evidence>
<keyword evidence="7 13" id="KW-0297">G-protein coupled receptor</keyword>
<comment type="caution">
    <text evidence="16">The sequence shown here is derived from an EMBL/GenBank/DDBJ whole genome shotgun (WGS) entry which is preliminary data.</text>
</comment>
<feature type="transmembrane region" description="Helical" evidence="14">
    <location>
        <begin position="16"/>
        <end position="33"/>
    </location>
</feature>
<accession>A0AAV3AYH7</accession>
<evidence type="ECO:0000313" key="16">
    <source>
        <dbReference type="EMBL" id="DBA29766.1"/>
    </source>
</evidence>
<dbReference type="GO" id="GO:0004930">
    <property type="term" value="F:G protein-coupled receptor activity"/>
    <property type="evidence" value="ECO:0007669"/>
    <property type="project" value="UniProtKB-KW"/>
</dbReference>
<evidence type="ECO:0000313" key="17">
    <source>
        <dbReference type="Proteomes" id="UP001181693"/>
    </source>
</evidence>
<dbReference type="AlphaFoldDB" id="A0AAV3AYH7"/>
<evidence type="ECO:0000256" key="6">
    <source>
        <dbReference type="ARBA" id="ARBA00022989"/>
    </source>
</evidence>
<feature type="transmembrane region" description="Helical" evidence="14">
    <location>
        <begin position="245"/>
        <end position="268"/>
    </location>
</feature>
<evidence type="ECO:0000256" key="7">
    <source>
        <dbReference type="ARBA" id="ARBA00023040"/>
    </source>
</evidence>
<keyword evidence="5 14" id="KW-0552">Olfaction</keyword>
<feature type="transmembrane region" description="Helical" evidence="14">
    <location>
        <begin position="207"/>
        <end position="233"/>
    </location>
</feature>
<keyword evidence="9" id="KW-1015">Disulfide bond</keyword>
<dbReference type="GO" id="GO:0005886">
    <property type="term" value="C:plasma membrane"/>
    <property type="evidence" value="ECO:0007669"/>
    <property type="project" value="UniProtKB-SubCell"/>
</dbReference>
<dbReference type="SUPFAM" id="SSF81321">
    <property type="entry name" value="Family A G protein-coupled receptor-like"/>
    <property type="match status" value="1"/>
</dbReference>
<evidence type="ECO:0000256" key="4">
    <source>
        <dbReference type="ARBA" id="ARBA00022692"/>
    </source>
</evidence>
<keyword evidence="10 13" id="KW-0675">Receptor</keyword>
<proteinExistence type="inferred from homology"/>
<comment type="subcellular location">
    <subcellularLocation>
        <location evidence="1 14">Cell membrane</location>
        <topology evidence="1 14">Multi-pass membrane protein</topology>
    </subcellularLocation>
</comment>
<keyword evidence="3 14" id="KW-0716">Sensory transduction</keyword>
<evidence type="ECO:0000259" key="15">
    <source>
        <dbReference type="PROSITE" id="PS50262"/>
    </source>
</evidence>